<dbReference type="GO" id="GO:0003677">
    <property type="term" value="F:DNA binding"/>
    <property type="evidence" value="ECO:0007669"/>
    <property type="project" value="UniProtKB-KW"/>
</dbReference>
<comment type="caution">
    <text evidence="3">The sequence shown here is derived from an EMBL/GenBank/DDBJ whole genome shotgun (WGS) entry which is preliminary data.</text>
</comment>
<protein>
    <submittedName>
        <fullName evidence="3">Putative Xre family DNA-binding protein</fullName>
    </submittedName>
</protein>
<gene>
    <name evidence="3" type="ORF">RRU01S_12_00490</name>
</gene>
<organism evidence="3 4">
    <name type="scientific">Agrobacterium rubi TR3 = NBRC 13261</name>
    <dbReference type="NCBI Taxonomy" id="1368415"/>
    <lineage>
        <taxon>Bacteria</taxon>
        <taxon>Pseudomonadati</taxon>
        <taxon>Pseudomonadota</taxon>
        <taxon>Alphaproteobacteria</taxon>
        <taxon>Hyphomicrobiales</taxon>
        <taxon>Rhizobiaceae</taxon>
        <taxon>Rhizobium/Agrobacterium group</taxon>
        <taxon>Agrobacterium</taxon>
    </lineage>
</organism>
<accession>A0A081CUX0</accession>
<dbReference type="SUPFAM" id="SSF51182">
    <property type="entry name" value="RmlC-like cupins"/>
    <property type="match status" value="1"/>
</dbReference>
<dbReference type="SMART" id="SM00530">
    <property type="entry name" value="HTH_XRE"/>
    <property type="match status" value="1"/>
</dbReference>
<dbReference type="GO" id="GO:0003700">
    <property type="term" value="F:DNA-binding transcription factor activity"/>
    <property type="evidence" value="ECO:0007669"/>
    <property type="project" value="TreeGrafter"/>
</dbReference>
<dbReference type="AlphaFoldDB" id="A0A081CUX0"/>
<proteinExistence type="predicted"/>
<dbReference type="Gene3D" id="1.10.260.40">
    <property type="entry name" value="lambda repressor-like DNA-binding domains"/>
    <property type="match status" value="1"/>
</dbReference>
<evidence type="ECO:0000259" key="2">
    <source>
        <dbReference type="PROSITE" id="PS50943"/>
    </source>
</evidence>
<name>A0A081CUX0_9HYPH</name>
<dbReference type="PANTHER" id="PTHR46797:SF10">
    <property type="entry name" value="BLR1115 PROTEIN"/>
    <property type="match status" value="1"/>
</dbReference>
<dbReference type="GO" id="GO:0005829">
    <property type="term" value="C:cytosol"/>
    <property type="evidence" value="ECO:0007669"/>
    <property type="project" value="TreeGrafter"/>
</dbReference>
<evidence type="ECO:0000313" key="3">
    <source>
        <dbReference type="EMBL" id="GAK70466.1"/>
    </source>
</evidence>
<dbReference type="CDD" id="cd00093">
    <property type="entry name" value="HTH_XRE"/>
    <property type="match status" value="1"/>
</dbReference>
<evidence type="ECO:0000313" key="4">
    <source>
        <dbReference type="Proteomes" id="UP000028701"/>
    </source>
</evidence>
<dbReference type="CDD" id="cd02209">
    <property type="entry name" value="cupin_XRE_C"/>
    <property type="match status" value="1"/>
</dbReference>
<dbReference type="InterPro" id="IPR014710">
    <property type="entry name" value="RmlC-like_jellyroll"/>
</dbReference>
<dbReference type="eggNOG" id="COG3257">
    <property type="taxonomic scope" value="Bacteria"/>
</dbReference>
<dbReference type="InterPro" id="IPR050807">
    <property type="entry name" value="TransReg_Diox_bact_type"/>
</dbReference>
<dbReference type="EMBL" id="BBJU01000012">
    <property type="protein sequence ID" value="GAK70466.1"/>
    <property type="molecule type" value="Genomic_DNA"/>
</dbReference>
<dbReference type="Gene3D" id="2.60.120.10">
    <property type="entry name" value="Jelly Rolls"/>
    <property type="match status" value="1"/>
</dbReference>
<reference evidence="3 4" key="1">
    <citation type="submission" date="2014-08" db="EMBL/GenBank/DDBJ databases">
        <title>Whole genome shotgun sequence of Rhizobium rubi NBRC 13261.</title>
        <authorList>
            <person name="Katano-Makiyama Y."/>
            <person name="Hosoyama A."/>
            <person name="Hashimoto M."/>
            <person name="Hosoyama Y."/>
            <person name="Noguchi M."/>
            <person name="Tsuchikane K."/>
            <person name="Uohara A."/>
            <person name="Ohji S."/>
            <person name="Ichikawa N."/>
            <person name="Kimura A."/>
            <person name="Yamazoe A."/>
            <person name="Fujita N."/>
        </authorList>
    </citation>
    <scope>NUCLEOTIDE SEQUENCE [LARGE SCALE GENOMIC DNA]</scope>
    <source>
        <strain evidence="3 4">NBRC 13261</strain>
    </source>
</reference>
<dbReference type="InterPro" id="IPR011051">
    <property type="entry name" value="RmlC_Cupin_sf"/>
</dbReference>
<dbReference type="eggNOG" id="COG1396">
    <property type="taxonomic scope" value="Bacteria"/>
</dbReference>
<dbReference type="PANTHER" id="PTHR46797">
    <property type="entry name" value="HTH-TYPE TRANSCRIPTIONAL REGULATOR"/>
    <property type="match status" value="1"/>
</dbReference>
<keyword evidence="1 3" id="KW-0238">DNA-binding</keyword>
<dbReference type="PROSITE" id="PS50943">
    <property type="entry name" value="HTH_CROC1"/>
    <property type="match status" value="1"/>
</dbReference>
<feature type="domain" description="HTH cro/C1-type" evidence="2">
    <location>
        <begin position="16"/>
        <end position="70"/>
    </location>
</feature>
<sequence>MENGTDTFERSIAERIKHLRTQGTLTLDQLASASGVSRAMISRIERGEASPTAALLARICAALGLSLSGFFAEDEQTTSPLMRKDDQLTWKDPETGYTRRVISPPRVESDIDIVEVDFPAHARVSFPPHAASRGMTQYVWLLEGTLEMTTGGEVYQMAPGDCLFMPVSDGHIFHNPSDTAARYAVVLDQRKR</sequence>
<dbReference type="RefSeq" id="WP_045230055.1">
    <property type="nucleotide sequence ID" value="NZ_BBJU01000012.1"/>
</dbReference>
<dbReference type="InterPro" id="IPR001387">
    <property type="entry name" value="Cro/C1-type_HTH"/>
</dbReference>
<dbReference type="Proteomes" id="UP000028701">
    <property type="component" value="Unassembled WGS sequence"/>
</dbReference>
<dbReference type="Pfam" id="PF07883">
    <property type="entry name" value="Cupin_2"/>
    <property type="match status" value="1"/>
</dbReference>
<dbReference type="Pfam" id="PF01381">
    <property type="entry name" value="HTH_3"/>
    <property type="match status" value="1"/>
</dbReference>
<dbReference type="InterPro" id="IPR010982">
    <property type="entry name" value="Lambda_DNA-bd_dom_sf"/>
</dbReference>
<dbReference type="SUPFAM" id="SSF47413">
    <property type="entry name" value="lambda repressor-like DNA-binding domains"/>
    <property type="match status" value="1"/>
</dbReference>
<dbReference type="OrthoDB" id="189170at2"/>
<evidence type="ECO:0000256" key="1">
    <source>
        <dbReference type="ARBA" id="ARBA00023125"/>
    </source>
</evidence>
<dbReference type="InterPro" id="IPR013096">
    <property type="entry name" value="Cupin_2"/>
</dbReference>